<dbReference type="HAMAP" id="MF_00120">
    <property type="entry name" value="GatA"/>
    <property type="match status" value="1"/>
</dbReference>
<protein>
    <recommendedName>
        <fullName evidence="8">Glutamyl-tRNA(Gln) amidotransferase subunit A</fullName>
        <shortName evidence="8">Glu-ADT subunit A</shortName>
        <ecNumber evidence="8">6.3.5.7</ecNumber>
    </recommendedName>
</protein>
<dbReference type="InterPro" id="IPR020556">
    <property type="entry name" value="Amidase_CS"/>
</dbReference>
<dbReference type="EMBL" id="MIJE01000022">
    <property type="protein sequence ID" value="OEF97034.1"/>
    <property type="molecule type" value="Genomic_DNA"/>
</dbReference>
<evidence type="ECO:0000256" key="2">
    <source>
        <dbReference type="ARBA" id="ARBA00022598"/>
    </source>
</evidence>
<comment type="similarity">
    <text evidence="1 8">Belongs to the amidase family. GatA subfamily.</text>
</comment>
<dbReference type="GO" id="GO:0050567">
    <property type="term" value="F:glutaminyl-tRNA synthase (glutamine-hydrolyzing) activity"/>
    <property type="evidence" value="ECO:0007669"/>
    <property type="project" value="UniProtKB-UniRule"/>
</dbReference>
<dbReference type="Proteomes" id="UP000094296">
    <property type="component" value="Unassembled WGS sequence"/>
</dbReference>
<feature type="domain" description="Amidase" evidence="9">
    <location>
        <begin position="24"/>
        <end position="469"/>
    </location>
</feature>
<comment type="function">
    <text evidence="6 8">Allows the formation of correctly charged Gln-tRNA(Gln) through the transamidation of misacylated Glu-tRNA(Gln) in organisms which lack glutaminyl-tRNA synthetase. The reaction takes place in the presence of glutamine and ATP through an activated gamma-phospho-Glu-tRNA(Gln).</text>
</comment>
<dbReference type="PANTHER" id="PTHR11895:SF151">
    <property type="entry name" value="GLUTAMYL-TRNA(GLN) AMIDOTRANSFERASE SUBUNIT A"/>
    <property type="match status" value="1"/>
</dbReference>
<dbReference type="PROSITE" id="PS00571">
    <property type="entry name" value="AMIDASES"/>
    <property type="match status" value="1"/>
</dbReference>
<comment type="caution">
    <text evidence="10">The sequence shown here is derived from an EMBL/GenBank/DDBJ whole genome shotgun (WGS) entry which is preliminary data.</text>
</comment>
<dbReference type="InterPro" id="IPR000120">
    <property type="entry name" value="Amidase"/>
</dbReference>
<evidence type="ECO:0000256" key="3">
    <source>
        <dbReference type="ARBA" id="ARBA00022741"/>
    </source>
</evidence>
<comment type="catalytic activity">
    <reaction evidence="7 8">
        <text>L-glutamyl-tRNA(Gln) + L-glutamine + ATP + H2O = L-glutaminyl-tRNA(Gln) + L-glutamate + ADP + phosphate + H(+)</text>
        <dbReference type="Rhea" id="RHEA:17521"/>
        <dbReference type="Rhea" id="RHEA-COMP:9681"/>
        <dbReference type="Rhea" id="RHEA-COMP:9684"/>
        <dbReference type="ChEBI" id="CHEBI:15377"/>
        <dbReference type="ChEBI" id="CHEBI:15378"/>
        <dbReference type="ChEBI" id="CHEBI:29985"/>
        <dbReference type="ChEBI" id="CHEBI:30616"/>
        <dbReference type="ChEBI" id="CHEBI:43474"/>
        <dbReference type="ChEBI" id="CHEBI:58359"/>
        <dbReference type="ChEBI" id="CHEBI:78520"/>
        <dbReference type="ChEBI" id="CHEBI:78521"/>
        <dbReference type="ChEBI" id="CHEBI:456216"/>
        <dbReference type="EC" id="6.3.5.7"/>
    </reaction>
</comment>
<gene>
    <name evidence="8 10" type="primary">gatA</name>
    <name evidence="10" type="ORF">BHF68_05390</name>
</gene>
<evidence type="ECO:0000256" key="1">
    <source>
        <dbReference type="ARBA" id="ARBA00008069"/>
    </source>
</evidence>
<evidence type="ECO:0000256" key="7">
    <source>
        <dbReference type="ARBA" id="ARBA00047407"/>
    </source>
</evidence>
<dbReference type="NCBIfam" id="TIGR00132">
    <property type="entry name" value="gatA"/>
    <property type="match status" value="1"/>
</dbReference>
<keyword evidence="5 8" id="KW-0648">Protein biosynthesis</keyword>
<evidence type="ECO:0000256" key="6">
    <source>
        <dbReference type="ARBA" id="ARBA00025295"/>
    </source>
</evidence>
<comment type="subunit">
    <text evidence="8">Heterotrimer of A, B and C subunits.</text>
</comment>
<feature type="active site" description="Charge relay system" evidence="8">
    <location>
        <position position="157"/>
    </location>
</feature>
<dbReference type="GO" id="GO:0016740">
    <property type="term" value="F:transferase activity"/>
    <property type="evidence" value="ECO:0007669"/>
    <property type="project" value="UniProtKB-KW"/>
</dbReference>
<dbReference type="OrthoDB" id="9811471at2"/>
<dbReference type="SUPFAM" id="SSF75304">
    <property type="entry name" value="Amidase signature (AS) enzymes"/>
    <property type="match status" value="1"/>
</dbReference>
<evidence type="ECO:0000313" key="10">
    <source>
        <dbReference type="EMBL" id="OEF97034.1"/>
    </source>
</evidence>
<dbReference type="Gene3D" id="3.90.1300.10">
    <property type="entry name" value="Amidase signature (AS) domain"/>
    <property type="match status" value="1"/>
</dbReference>
<keyword evidence="3 8" id="KW-0547">Nucleotide-binding</keyword>
<dbReference type="GO" id="GO:0030956">
    <property type="term" value="C:glutamyl-tRNA(Gln) amidotransferase complex"/>
    <property type="evidence" value="ECO:0007669"/>
    <property type="project" value="InterPro"/>
</dbReference>
<dbReference type="InterPro" id="IPR004412">
    <property type="entry name" value="GatA"/>
</dbReference>
<evidence type="ECO:0000256" key="8">
    <source>
        <dbReference type="HAMAP-Rule" id="MF_00120"/>
    </source>
</evidence>
<sequence>MSIIEKSIREIHTLLLNKETTVSELLNTAWSRIEETDNKVNAFVTLNKENAPRRADQLEQEIADITDVDDLPILAGIPGGIKDNICTQGMPTTCSSKILSGYKSPYSATVMKRLHAAGAVPVGKLNMDEFAMGSSTENSSVQLTKNPWNLNYVPGGSSGGSAASVAAGQVVFSLGSDTGGSIRQPAAYCGVVGLKPTYGLVSRYGLVAYASSLDQIGPITRNVEDTADVLQAIAGYDEMDSTSANVPITNYREALTGDIKGLKIAIAQEYMGEGIDSQVREVIEQAVKQLVSLGAEVEYVSLPHTEYALPCYYLLASAEASSNLARYDGVKYGIRAEGVKDLLDMYKKTRSEGFGDEVKRRIMLGTYALSSGYYDAYYLKAQKVRTLIKQDFDNVFAKYDIIIGPTAPTTAFKIGEKTSDPLTMYLNDICTIPVNLAGLPAISIPCGFVNGLPVGLQIIGKAFDESTVLRAAHAFEQSTNYHKQRPTL</sequence>
<dbReference type="GO" id="GO:0005524">
    <property type="term" value="F:ATP binding"/>
    <property type="evidence" value="ECO:0007669"/>
    <property type="project" value="UniProtKB-KW"/>
</dbReference>
<feature type="active site" description="Charge relay system" evidence="8">
    <location>
        <position position="82"/>
    </location>
</feature>
<dbReference type="InterPro" id="IPR036928">
    <property type="entry name" value="AS_sf"/>
</dbReference>
<evidence type="ECO:0000256" key="4">
    <source>
        <dbReference type="ARBA" id="ARBA00022840"/>
    </source>
</evidence>
<keyword evidence="11" id="KW-1185">Reference proteome</keyword>
<dbReference type="Pfam" id="PF01425">
    <property type="entry name" value="Amidase"/>
    <property type="match status" value="1"/>
</dbReference>
<keyword evidence="4 8" id="KW-0067">ATP-binding</keyword>
<evidence type="ECO:0000313" key="11">
    <source>
        <dbReference type="Proteomes" id="UP000094296"/>
    </source>
</evidence>
<dbReference type="AlphaFoldDB" id="A0A1E5G263"/>
<keyword evidence="10" id="KW-0808">Transferase</keyword>
<accession>A0A1E5G263</accession>
<keyword evidence="2 8" id="KW-0436">Ligase</keyword>
<dbReference type="EC" id="6.3.5.7" evidence="8"/>
<dbReference type="STRING" id="766136.BHF68_05390"/>
<dbReference type="RefSeq" id="WP_069643080.1">
    <property type="nucleotide sequence ID" value="NZ_MIJE01000022.1"/>
</dbReference>
<dbReference type="GO" id="GO:0006412">
    <property type="term" value="P:translation"/>
    <property type="evidence" value="ECO:0007669"/>
    <property type="project" value="UniProtKB-UniRule"/>
</dbReference>
<reference evidence="10 11" key="1">
    <citation type="submission" date="2016-09" db="EMBL/GenBank/DDBJ databases">
        <title>Draft genome sequence for the type strain of Desulfuribacillus alkaliarsenatis AHT28, an obligately anaerobic, sulfidogenic bacterium isolated from Russian soda lake sediments.</title>
        <authorList>
            <person name="Abin C.A."/>
            <person name="Hollibaugh J.T."/>
        </authorList>
    </citation>
    <scope>NUCLEOTIDE SEQUENCE [LARGE SCALE GENOMIC DNA]</scope>
    <source>
        <strain evidence="10 11">AHT28</strain>
    </source>
</reference>
<feature type="active site" description="Acyl-ester intermediate" evidence="8">
    <location>
        <position position="181"/>
    </location>
</feature>
<evidence type="ECO:0000259" key="9">
    <source>
        <dbReference type="Pfam" id="PF01425"/>
    </source>
</evidence>
<proteinExistence type="inferred from homology"/>
<organism evidence="10 11">
    <name type="scientific">Desulfuribacillus alkaliarsenatis</name>
    <dbReference type="NCBI Taxonomy" id="766136"/>
    <lineage>
        <taxon>Bacteria</taxon>
        <taxon>Bacillati</taxon>
        <taxon>Bacillota</taxon>
        <taxon>Desulfuribacillia</taxon>
        <taxon>Desulfuribacillales</taxon>
        <taxon>Desulfuribacillaceae</taxon>
        <taxon>Desulfuribacillus</taxon>
    </lineage>
</organism>
<dbReference type="InterPro" id="IPR023631">
    <property type="entry name" value="Amidase_dom"/>
</dbReference>
<dbReference type="PANTHER" id="PTHR11895">
    <property type="entry name" value="TRANSAMIDASE"/>
    <property type="match status" value="1"/>
</dbReference>
<name>A0A1E5G263_9FIRM</name>
<evidence type="ECO:0000256" key="5">
    <source>
        <dbReference type="ARBA" id="ARBA00022917"/>
    </source>
</evidence>